<dbReference type="Proteomes" id="UP001257277">
    <property type="component" value="Unassembled WGS sequence"/>
</dbReference>
<dbReference type="Gene3D" id="3.40.50.980">
    <property type="match status" value="2"/>
</dbReference>
<dbReference type="InterPro" id="IPR009081">
    <property type="entry name" value="PP-bd_ACP"/>
</dbReference>
<reference evidence="2 3" key="1">
    <citation type="submission" date="2023-09" db="EMBL/GenBank/DDBJ databases">
        <title>Novel taxa isolated from Blanes Bay.</title>
        <authorList>
            <person name="Rey-Velasco X."/>
            <person name="Lucena T."/>
        </authorList>
    </citation>
    <scope>NUCLEOTIDE SEQUENCE [LARGE SCALE GENOMIC DNA]</scope>
    <source>
        <strain evidence="2 3">S356</strain>
    </source>
</reference>
<dbReference type="Gene3D" id="2.30.38.10">
    <property type="entry name" value="Luciferase, Domain 3"/>
    <property type="match status" value="1"/>
</dbReference>
<dbReference type="InterPro" id="IPR023213">
    <property type="entry name" value="CAT-like_dom_sf"/>
</dbReference>
<sequence length="1669" mass="188364">MKKRYPPILFSVLENAKLHPLRTAIVCGNAKVTYQDLEDRMNALTCSLKERNIKKGDAVSVVLKPSIEFVVSILGIMSAGATYVPISINFPKERIAHIIDSSESSLVITNEEYKESLVPASYDYFIYDTLELTKAYPKPDLAILEEDLAYVLFTSGSTGQPKGVKIRHTNLSYYTSWTAEFFKTTVQNKLPLTSDINFAAAVSQLFSCLLTGETLHIVEGLLNDPEKLFSWYTEHPDFGLYCVPSVWTLALEWFKKRKNGQVLHPPKALFLSGEDVSQHLIQETQNLFPSTPIWNLYGPTEAVANLSCKKVTSAEDISIGNPLPGTSFYVVKEDGNEAALGEQGFLYASGPGISNGYLKNDPLTQETFFKYDSENDGTVTVYNTGDVVSRVGENEYRFSGRKDQQVKINGQRIELGEIENVLTNYTAVAKTVVLFEEETLVAYVKNGSSKKVGIQELRTHLLDFLPSAAIPEKWNFIDEFPVLANGKIDRKQLPKLDFSRPELNTAYINPSNEQEEKIIALFEKIVQVEGIGLQDNFFDLGGNSLKMISLLIEVEEVFFQKISFQHFFKDPTPAALLASFSEETLVKSIPQGPKRIHSERIELSVPQKALFFFLQANPKNTSYSIAYSIALKGAIDLEQLEQAIQTIIENNELLSSKLKVEDGNPYFSREKKDVRLVLETAEDILPSERTRFIDDSISAMAATPFTFDGDLFKIKLYKVNEDTYVLGFVVSHLVFDGESLPNFIQQLAALYSAGSPNTDLLPVVSFSEITQLRANYEKSEGYKESISFWKRYLKDVRAIHGLPKIYKEKEHYSFESGTILANIDSSLRKKLQHLAAEKDVTLNMLLLSAFASTLYRIGKQEEYLIAMPFANRLSKAEQKSIGYFSNTLFVRTKCDKHKPFDKLVNEIKSDTVRILDHQQTPLDELMKILRKEGVNFTLNAFKLLFAYHQTDRYSFHNNDLQIQAKEVSNGNAKCDLQFECFDNTDEITLKVTYDKGITDEAFALQMVRIFKQTLSDVLEDFTAEIGSIPQIWSSEKEVVLRNGLGPKVDFHSKLTLFNLFQKACSEHGDAPAIEFYDTVFTYKQLEKKIILTASHLKNLELRKEHLVAIYMDHTPEMIIAMLAMASQGIPYIPLDPTYPFERTKYILEHAETNCVLTTANQSIDFLSENIQTVFVDQLIQSEEVGQNMVTEVVQDDLLYLIYTSGSTGKPKGVMVPNKGVANYLLWMQQAFGTNETTKIVAKTSISFDISAWELFLPLISGGTVVLKKRADIESPEQIAAVINEHKVTIAQFVPSGLRLFNDANMFGSIDSLKQVFCGGEKMPISLKNEVAQQFTGSLHNLYGPTEASIFMAHHRCLGSSEYVNVPIGKPIINSAMYVLDDDLQLVPRGVPGHLYIGGDILAKGYWKNKVQTENAFVPASKDIDSKTIYKTGDVGRMLMDGNFEFHGRNDTQIKIRGYRVELGEIEIAIQKYPGVRQAVAYKNTMDVDDERLNALIVSDVRINIDDLKRALGQELPKYMIPSFIYDVVEIPKLPNGKIDFNALQENTQKKAINTNGTHFNTQNTKQDKSDIEASIFKIWSEVIGHEDFSLTDNFFDAGGHSVLFLKIKERLDTLLSTNFSIIELYQYPNIKALAEEYKKRYANVISDRASSIRNRTKLKKQSYGRSRRK</sequence>
<dbReference type="PROSITE" id="PS50075">
    <property type="entry name" value="CARRIER"/>
    <property type="match status" value="2"/>
</dbReference>
<dbReference type="InterPro" id="IPR025110">
    <property type="entry name" value="AMP-bd_C"/>
</dbReference>
<evidence type="ECO:0000259" key="1">
    <source>
        <dbReference type="PROSITE" id="PS50075"/>
    </source>
</evidence>
<dbReference type="InterPro" id="IPR042099">
    <property type="entry name" value="ANL_N_sf"/>
</dbReference>
<dbReference type="NCBIfam" id="NF003417">
    <property type="entry name" value="PRK04813.1"/>
    <property type="match status" value="2"/>
</dbReference>
<evidence type="ECO:0000313" key="3">
    <source>
        <dbReference type="Proteomes" id="UP001257277"/>
    </source>
</evidence>
<dbReference type="InterPro" id="IPR010071">
    <property type="entry name" value="AA_adenyl_dom"/>
</dbReference>
<name>A0ABU3LCF8_9FLAO</name>
<dbReference type="Pfam" id="PF13193">
    <property type="entry name" value="AMP-binding_C"/>
    <property type="match status" value="1"/>
</dbReference>
<feature type="domain" description="Carrier" evidence="1">
    <location>
        <begin position="509"/>
        <end position="584"/>
    </location>
</feature>
<dbReference type="NCBIfam" id="TIGR01733">
    <property type="entry name" value="AA-adenyl-dom"/>
    <property type="match status" value="1"/>
</dbReference>
<dbReference type="InterPro" id="IPR001242">
    <property type="entry name" value="Condensation_dom"/>
</dbReference>
<accession>A0ABU3LCF8</accession>
<comment type="caution">
    <text evidence="2">The sequence shown here is derived from an EMBL/GenBank/DDBJ whole genome shotgun (WGS) entry which is preliminary data.</text>
</comment>
<dbReference type="PANTHER" id="PTHR45527">
    <property type="entry name" value="NONRIBOSOMAL PEPTIDE SYNTHETASE"/>
    <property type="match status" value="1"/>
</dbReference>
<keyword evidence="3" id="KW-1185">Reference proteome</keyword>
<dbReference type="CDD" id="cd05930">
    <property type="entry name" value="A_NRPS"/>
    <property type="match status" value="2"/>
</dbReference>
<dbReference type="SUPFAM" id="SSF56801">
    <property type="entry name" value="Acetyl-CoA synthetase-like"/>
    <property type="match status" value="2"/>
</dbReference>
<dbReference type="PROSITE" id="PS00455">
    <property type="entry name" value="AMP_BINDING"/>
    <property type="match status" value="2"/>
</dbReference>
<dbReference type="InterPro" id="IPR020845">
    <property type="entry name" value="AMP-binding_CS"/>
</dbReference>
<dbReference type="Gene3D" id="1.10.1200.10">
    <property type="entry name" value="ACP-like"/>
    <property type="match status" value="2"/>
</dbReference>
<dbReference type="Gene3D" id="3.40.50.12780">
    <property type="entry name" value="N-terminal domain of ligase-like"/>
    <property type="match status" value="1"/>
</dbReference>
<dbReference type="Pfam" id="PF00668">
    <property type="entry name" value="Condensation"/>
    <property type="match status" value="1"/>
</dbReference>
<dbReference type="EMBL" id="JAVTTO010000001">
    <property type="protein sequence ID" value="MDT7830903.1"/>
    <property type="molecule type" value="Genomic_DNA"/>
</dbReference>
<proteinExistence type="predicted"/>
<dbReference type="RefSeq" id="WP_349240159.1">
    <property type="nucleotide sequence ID" value="NZ_JAVTTO010000001.1"/>
</dbReference>
<dbReference type="InterPro" id="IPR036736">
    <property type="entry name" value="ACP-like_sf"/>
</dbReference>
<dbReference type="InterPro" id="IPR045851">
    <property type="entry name" value="AMP-bd_C_sf"/>
</dbReference>
<dbReference type="InterPro" id="IPR000873">
    <property type="entry name" value="AMP-dep_synth/lig_dom"/>
</dbReference>
<dbReference type="Pfam" id="PF00501">
    <property type="entry name" value="AMP-binding"/>
    <property type="match status" value="2"/>
</dbReference>
<dbReference type="SUPFAM" id="SSF47336">
    <property type="entry name" value="ACP-like"/>
    <property type="match status" value="2"/>
</dbReference>
<dbReference type="Gene3D" id="3.30.559.10">
    <property type="entry name" value="Chloramphenicol acetyltransferase-like domain"/>
    <property type="match status" value="1"/>
</dbReference>
<dbReference type="Pfam" id="PF00550">
    <property type="entry name" value="PP-binding"/>
    <property type="match status" value="2"/>
</dbReference>
<dbReference type="PANTHER" id="PTHR45527:SF1">
    <property type="entry name" value="FATTY ACID SYNTHASE"/>
    <property type="match status" value="1"/>
</dbReference>
<dbReference type="Gene3D" id="3.30.559.30">
    <property type="entry name" value="Nonribosomal peptide synthetase, condensation domain"/>
    <property type="match status" value="1"/>
</dbReference>
<feature type="domain" description="Carrier" evidence="1">
    <location>
        <begin position="1566"/>
        <end position="1641"/>
    </location>
</feature>
<gene>
    <name evidence="2" type="ORF">RQM59_00840</name>
</gene>
<protein>
    <submittedName>
        <fullName evidence="2">Amino acid adenylation domain-containing protein</fullName>
    </submittedName>
</protein>
<dbReference type="Gene3D" id="3.30.300.30">
    <property type="match status" value="2"/>
</dbReference>
<organism evidence="2 3">
    <name type="scientific">Asprobacillus argus</name>
    <dbReference type="NCBI Taxonomy" id="3076534"/>
    <lineage>
        <taxon>Bacteria</taxon>
        <taxon>Pseudomonadati</taxon>
        <taxon>Bacteroidota</taxon>
        <taxon>Flavobacteriia</taxon>
        <taxon>Flavobacteriales</taxon>
        <taxon>Flavobacteriaceae</taxon>
        <taxon>Asprobacillus</taxon>
    </lineage>
</organism>
<dbReference type="SUPFAM" id="SSF52777">
    <property type="entry name" value="CoA-dependent acyltransferases"/>
    <property type="match status" value="2"/>
</dbReference>
<evidence type="ECO:0000313" key="2">
    <source>
        <dbReference type="EMBL" id="MDT7830903.1"/>
    </source>
</evidence>